<evidence type="ECO:0000313" key="1">
    <source>
        <dbReference type="EMBL" id="KAI9908551.1"/>
    </source>
</evidence>
<keyword evidence="2" id="KW-1185">Reference proteome</keyword>
<dbReference type="Proteomes" id="UP001163321">
    <property type="component" value="Chromosome 8"/>
</dbReference>
<proteinExistence type="predicted"/>
<organism evidence="1 2">
    <name type="scientific">Peronosclerospora sorghi</name>
    <dbReference type="NCBI Taxonomy" id="230839"/>
    <lineage>
        <taxon>Eukaryota</taxon>
        <taxon>Sar</taxon>
        <taxon>Stramenopiles</taxon>
        <taxon>Oomycota</taxon>
        <taxon>Peronosporomycetes</taxon>
        <taxon>Peronosporales</taxon>
        <taxon>Peronosporaceae</taxon>
        <taxon>Peronosclerospora</taxon>
    </lineage>
</organism>
<comment type="caution">
    <text evidence="1">The sequence shown here is derived from an EMBL/GenBank/DDBJ whole genome shotgun (WGS) entry which is preliminary data.</text>
</comment>
<reference evidence="1 2" key="1">
    <citation type="journal article" date="2022" name="bioRxiv">
        <title>The genome of the oomycete Peronosclerospora sorghi, a cosmopolitan pathogen of maize and sorghum, is inflated with dispersed pseudogenes.</title>
        <authorList>
            <person name="Fletcher K."/>
            <person name="Martin F."/>
            <person name="Isakeit T."/>
            <person name="Cavanaugh K."/>
            <person name="Magill C."/>
            <person name="Michelmore R."/>
        </authorList>
    </citation>
    <scope>NUCLEOTIDE SEQUENCE [LARGE SCALE GENOMIC DNA]</scope>
    <source>
        <strain evidence="1">P6</strain>
    </source>
</reference>
<gene>
    <name evidence="1" type="ORF">PsorP6_003026</name>
</gene>
<accession>A0ACC0VS17</accession>
<sequence length="510" mass="55792">MMLASIFFCEKWESVPEVKESGVGGLQSWRLSVSIPCSQSVFISMQRLRHVPSPLTSSTRYFTSVAPFSSTKVVPSNVSANNRLQVTTDAQAEATYLARPVTYPLNKIKVVLLENIHPRAKQVFEREGYTVETHKPALSGAELARIGGDAHILGIRSKTQLDAEFFRTVGWHAHRLWAIGCFCIGTNQVALAEAAARGIPVFNAPFSNTRSVAEKTLSEVIALHRKLFQRSTELHQGIWTKSATGAHEVRGTTLGIVGYGRIGSQVSVLAELLGMKVVFYDPIKCLPLGNARQVDSLDDLLRVADAVTLHVPATSTTHKMINRDTIAHMKDGALLVNNARGTVMDIDAVKEAIESGKMAGLAVDVFPKEPAKNGEPFATPLQGLPNVILTPHIGGSTEEAQGNIAVEVASKLVRYMNEGSTTTSTNTPELEMLPIRANSMRILHMHHNVPGVLSKIHAVLSDYGINVTSQYLQSDPRHGYIALEVEKFHAKVVTRELDKINETIFLRTIL</sequence>
<protein>
    <submittedName>
        <fullName evidence="1">Uncharacterized protein</fullName>
    </submittedName>
</protein>
<evidence type="ECO:0000313" key="2">
    <source>
        <dbReference type="Proteomes" id="UP001163321"/>
    </source>
</evidence>
<dbReference type="EMBL" id="CM047587">
    <property type="protein sequence ID" value="KAI9908551.1"/>
    <property type="molecule type" value="Genomic_DNA"/>
</dbReference>
<name>A0ACC0VS17_9STRA</name>